<evidence type="ECO:0000256" key="1">
    <source>
        <dbReference type="ARBA" id="ARBA00022612"/>
    </source>
</evidence>
<dbReference type="KEGG" id="nik:F5I99_03655"/>
<keyword evidence="6" id="KW-1185">Reference proteome</keyword>
<dbReference type="Pfam" id="PF10145">
    <property type="entry name" value="PhageMin_Tail"/>
    <property type="match status" value="1"/>
</dbReference>
<dbReference type="InterPro" id="IPR010090">
    <property type="entry name" value="Phage_tape_meas"/>
</dbReference>
<dbReference type="Proteomes" id="UP000325606">
    <property type="component" value="Chromosome"/>
</dbReference>
<gene>
    <name evidence="5" type="ORF">F5I99_03655</name>
</gene>
<reference evidence="5 6" key="1">
    <citation type="submission" date="2019-09" db="EMBL/GenBank/DDBJ databases">
        <title>Nitrincola iocasae sp. nov., a bacterium isolated from the sediment collected at a cold seep field in South China Sea.</title>
        <authorList>
            <person name="Zhang H."/>
            <person name="Wang H."/>
            <person name="Li C."/>
        </authorList>
    </citation>
    <scope>NUCLEOTIDE SEQUENCE [LARGE SCALE GENOMIC DNA]</scope>
    <source>
        <strain evidence="5 6">KXZD1103</strain>
    </source>
</reference>
<dbReference type="RefSeq" id="WP_151053701.1">
    <property type="nucleotide sequence ID" value="NZ_CP044222.1"/>
</dbReference>
<dbReference type="NCBIfam" id="TIGR01760">
    <property type="entry name" value="tape_meas_TP901"/>
    <property type="match status" value="1"/>
</dbReference>
<accession>A0A5J6LAV7</accession>
<feature type="region of interest" description="Disordered" evidence="3">
    <location>
        <begin position="787"/>
        <end position="815"/>
    </location>
</feature>
<dbReference type="EMBL" id="CP044222">
    <property type="protein sequence ID" value="QEW05657.1"/>
    <property type="molecule type" value="Genomic_DNA"/>
</dbReference>
<evidence type="ECO:0000313" key="6">
    <source>
        <dbReference type="Proteomes" id="UP000325606"/>
    </source>
</evidence>
<evidence type="ECO:0000256" key="2">
    <source>
        <dbReference type="SAM" id="Coils"/>
    </source>
</evidence>
<dbReference type="PANTHER" id="PTHR37813">
    <property type="entry name" value="FELS-2 PROPHAGE PROTEIN"/>
    <property type="match status" value="1"/>
</dbReference>
<sequence>MSQRNLAIRLLITARDEASGVLGGLRRNAGKIAAAIVGYFGIKMFSGAISSAAAFQEQLSVVQAITKASVEEMELLRKAADEAGTNTRYTATEAAQALESLARAGLNARQSVETLPAVLALAQGNGLELGQAAGFVTKAVQGMGLAFDQAGRVSDVLSKAAASASTSVEGIGNALSYAAPTANALGLTLEQTVAIIGKFADSSIDASRAGTALNSILAQFSDPASKFRQEMASLGIYTTDFYEAMEQLANAGPAGQKAIRAVGLEAGPALQALLSKGIGSLKELRDELQNAEGSAQDAADTMDSNLNGALRGLGSAWDAVKRTLVDPLLDPITEQVTRLSSRLRSFVSEGVVQRAGEILASVFTTAQKNFNEFLDNFDLDQVVQQLKGWLDQTKETVDVWLERLQTASTYGKIAFLSIATGVQTLQATMHGFAGVLAQVIAGIIERFGAAFGLFSRFSSTARKLSEEADSLARSFRASAEENYQKAAEAIDKATDSGRELREAFDQLSETQQSASESIEKLVESEETLAEQSGITADQLDSLGDSADYVGGEAQQAATGIDAVTESASNANDELEKAEVAAAKLASAYDELGITSQSALDDAAEKSRQAFETIKSSGQVTTRELKQAFQAYAQRAIEANNGVASHALKAEAAQNGLKLTADETGRVIVESMRDAARATSDIKNAADDASGAYRRMAADAQKAGDAKNQSNGGSENDEGDKKERVTKSGGTFRAGKYSMSDLEALDKDLAQRAAEAVAALNMNLASDGSSTAYRKERYETAMRNIESAAKAAERRQESQRQSESTPEQKPGTSSLDELSKAMEQALAKAIPQAQAASKKTEVTLNLPTGKVTGMFDDTEADRLIRSLTDMARISR</sequence>
<protein>
    <submittedName>
        <fullName evidence="5">Phage tail tape measure protein</fullName>
    </submittedName>
</protein>
<proteinExistence type="predicted"/>
<evidence type="ECO:0000313" key="5">
    <source>
        <dbReference type="EMBL" id="QEW05657.1"/>
    </source>
</evidence>
<keyword evidence="2" id="KW-0175">Coiled coil</keyword>
<dbReference type="PANTHER" id="PTHR37813:SF1">
    <property type="entry name" value="FELS-2 PROPHAGE PROTEIN"/>
    <property type="match status" value="1"/>
</dbReference>
<keyword evidence="1" id="KW-1188">Viral release from host cell</keyword>
<organism evidence="5 6">
    <name type="scientific">Nitrincola iocasae</name>
    <dbReference type="NCBI Taxonomy" id="2614693"/>
    <lineage>
        <taxon>Bacteria</taxon>
        <taxon>Pseudomonadati</taxon>
        <taxon>Pseudomonadota</taxon>
        <taxon>Gammaproteobacteria</taxon>
        <taxon>Oceanospirillales</taxon>
        <taxon>Oceanospirillaceae</taxon>
        <taxon>Nitrincola</taxon>
    </lineage>
</organism>
<feature type="compositionally biased region" description="Basic and acidic residues" evidence="3">
    <location>
        <begin position="790"/>
        <end position="799"/>
    </location>
</feature>
<feature type="coiled-coil region" evidence="2">
    <location>
        <begin position="560"/>
        <end position="587"/>
    </location>
</feature>
<evidence type="ECO:0000256" key="3">
    <source>
        <dbReference type="SAM" id="MobiDB-lite"/>
    </source>
</evidence>
<dbReference type="AlphaFoldDB" id="A0A5J6LAV7"/>
<feature type="domain" description="Phage tail tape measure protein" evidence="4">
    <location>
        <begin position="77"/>
        <end position="249"/>
    </location>
</feature>
<feature type="region of interest" description="Disordered" evidence="3">
    <location>
        <begin position="693"/>
        <end position="732"/>
    </location>
</feature>
<name>A0A5J6LAV7_9GAMM</name>
<feature type="compositionally biased region" description="Polar residues" evidence="3">
    <location>
        <begin position="804"/>
        <end position="815"/>
    </location>
</feature>
<evidence type="ECO:0000259" key="4">
    <source>
        <dbReference type="Pfam" id="PF10145"/>
    </source>
</evidence>